<evidence type="ECO:0000313" key="1">
    <source>
        <dbReference type="EMBL" id="RFS26655.1"/>
    </source>
</evidence>
<dbReference type="OrthoDB" id="615056at2"/>
<organism evidence="1 2">
    <name type="scientific">Chitinophaga silvatica</name>
    <dbReference type="NCBI Taxonomy" id="2282649"/>
    <lineage>
        <taxon>Bacteria</taxon>
        <taxon>Pseudomonadati</taxon>
        <taxon>Bacteroidota</taxon>
        <taxon>Chitinophagia</taxon>
        <taxon>Chitinophagales</taxon>
        <taxon>Chitinophagaceae</taxon>
        <taxon>Chitinophaga</taxon>
    </lineage>
</organism>
<sequence>MRKYLLYILGATYFLSACTKKLDYTYDNRLVQLPNSPSNSRLINLIGATELKINGQALTSFVAPDIEGNYGPGQTKGTRFFPESGRLGLTFTIPQEVLKNGIADSILFSTLGTKLPVPPARPFKVQDDPFKTFDYYFVRFTPNLGGYTDSLFRIPRSISSPVNPAAFKIRLVNLSSPLDSHTPVGLQRNGPFRLAFADGTLVPGITPIAAGEYSEYVEIPYGTYQFKILDRDGKEISGTGGGYNILNPATGTLMDVNGEPGIGGYKNTWLTYAPVKTYLPGGIYSIVVSINYDSKLPTGNPNGETYSTDNNVFRVINDISDPINLTYAKIQGINALPSASVKYKIDGILLPELLEASRAGEYSIQIVGKHTLEVLDANEKKLADTTFYLEPGDNLSAWCYPKTNGVGITITSNNLSGKYYNGTANDDATYNTFKDSYPFWVRFMNFCPDTKEVSFMADNGMPFRSMIQINGKGNEHIVFTKPITSEPYIRMFVNFTTDMLLYASTPAIMPGDWVREVRNLKSREFIAKPELYKTLQVPASEPGVYTVALIGNLNASAPAKDRARMIIVKHTK</sequence>
<dbReference type="Proteomes" id="UP000260644">
    <property type="component" value="Unassembled WGS sequence"/>
</dbReference>
<proteinExistence type="predicted"/>
<protein>
    <recommendedName>
        <fullName evidence="3">DUF4397 domain-containing protein</fullName>
    </recommendedName>
</protein>
<dbReference type="AlphaFoldDB" id="A0A3E1YGV5"/>
<dbReference type="EMBL" id="QPMM01000001">
    <property type="protein sequence ID" value="RFS26655.1"/>
    <property type="molecule type" value="Genomic_DNA"/>
</dbReference>
<comment type="caution">
    <text evidence="1">The sequence shown here is derived from an EMBL/GenBank/DDBJ whole genome shotgun (WGS) entry which is preliminary data.</text>
</comment>
<name>A0A3E1YGV5_9BACT</name>
<dbReference type="RefSeq" id="WP_116973846.1">
    <property type="nucleotide sequence ID" value="NZ_QPMM01000001.1"/>
</dbReference>
<keyword evidence="2" id="KW-1185">Reference proteome</keyword>
<accession>A0A3E1YGV5</accession>
<reference evidence="1 2" key="1">
    <citation type="submission" date="2018-07" db="EMBL/GenBank/DDBJ databases">
        <title>Chitinophaga K2CV101002-2 sp. nov., isolated from a monsoon evergreen broad-leaved forest soil.</title>
        <authorList>
            <person name="Lv Y."/>
        </authorList>
    </citation>
    <scope>NUCLEOTIDE SEQUENCE [LARGE SCALE GENOMIC DNA]</scope>
    <source>
        <strain evidence="1 2">GDMCC 1.1288</strain>
    </source>
</reference>
<evidence type="ECO:0000313" key="2">
    <source>
        <dbReference type="Proteomes" id="UP000260644"/>
    </source>
</evidence>
<dbReference type="PROSITE" id="PS51257">
    <property type="entry name" value="PROKAR_LIPOPROTEIN"/>
    <property type="match status" value="1"/>
</dbReference>
<evidence type="ECO:0008006" key="3">
    <source>
        <dbReference type="Google" id="ProtNLM"/>
    </source>
</evidence>
<gene>
    <name evidence="1" type="ORF">DVR12_02370</name>
</gene>